<evidence type="ECO:0000256" key="1">
    <source>
        <dbReference type="SAM" id="MobiDB-lite"/>
    </source>
</evidence>
<reference evidence="2" key="1">
    <citation type="submission" date="2018-02" db="EMBL/GenBank/DDBJ databases">
        <authorList>
            <person name="Cohen D.B."/>
            <person name="Kent A.D."/>
        </authorList>
    </citation>
    <scope>NUCLEOTIDE SEQUENCE</scope>
</reference>
<name>A0A2N9H6D8_FAGSY</name>
<dbReference type="AlphaFoldDB" id="A0A2N9H6D8"/>
<sequence length="148" mass="17407">MAEKHYLHFSGYAEVVPESSAGSKRMVNESNEVERSSRTEYKDKYSGCSNHYSTQHKTEEFVDKRSGRLGFKEELKFTSTHKVVDKVQDYTTEYQTQVKVKKTDYPKVQQEVKFKKTDYPKVQQVKFKKTVYPNKTTSKSNNSKINYY</sequence>
<protein>
    <submittedName>
        <fullName evidence="2">Uncharacterized protein</fullName>
    </submittedName>
</protein>
<proteinExistence type="predicted"/>
<feature type="region of interest" description="Disordered" evidence="1">
    <location>
        <begin position="18"/>
        <end position="46"/>
    </location>
</feature>
<gene>
    <name evidence="2" type="ORF">FSB_LOCUS37898</name>
</gene>
<accession>A0A2N9H6D8</accession>
<evidence type="ECO:0000313" key="2">
    <source>
        <dbReference type="EMBL" id="SPD10016.1"/>
    </source>
</evidence>
<feature type="compositionally biased region" description="Basic and acidic residues" evidence="1">
    <location>
        <begin position="32"/>
        <end position="45"/>
    </location>
</feature>
<organism evidence="2">
    <name type="scientific">Fagus sylvatica</name>
    <name type="common">Beechnut</name>
    <dbReference type="NCBI Taxonomy" id="28930"/>
    <lineage>
        <taxon>Eukaryota</taxon>
        <taxon>Viridiplantae</taxon>
        <taxon>Streptophyta</taxon>
        <taxon>Embryophyta</taxon>
        <taxon>Tracheophyta</taxon>
        <taxon>Spermatophyta</taxon>
        <taxon>Magnoliopsida</taxon>
        <taxon>eudicotyledons</taxon>
        <taxon>Gunneridae</taxon>
        <taxon>Pentapetalae</taxon>
        <taxon>rosids</taxon>
        <taxon>fabids</taxon>
        <taxon>Fagales</taxon>
        <taxon>Fagaceae</taxon>
        <taxon>Fagus</taxon>
    </lineage>
</organism>
<dbReference type="EMBL" id="OIVN01003279">
    <property type="protein sequence ID" value="SPD10016.1"/>
    <property type="molecule type" value="Genomic_DNA"/>
</dbReference>